<gene>
    <name evidence="2" type="ORF">B0H16DRAFT_1542168</name>
</gene>
<feature type="non-terminal residue" evidence="2">
    <location>
        <position position="82"/>
    </location>
</feature>
<accession>A0AAD7J2U2</accession>
<sequence>SPLPFVQFRWLLLTCKYWVSAAPEHPVQPNIKLRADSKLQTPLLSALGGINSAPAAFQLQPGNVPLDQSVHCYSPWFLPSQR</sequence>
<dbReference type="EMBL" id="JARKIB010000051">
    <property type="protein sequence ID" value="KAJ7754855.1"/>
    <property type="molecule type" value="Genomic_DNA"/>
</dbReference>
<name>A0AAD7J2U2_9AGAR</name>
<reference evidence="2" key="1">
    <citation type="submission" date="2023-03" db="EMBL/GenBank/DDBJ databases">
        <title>Massive genome expansion in bonnet fungi (Mycena s.s.) driven by repeated elements and novel gene families across ecological guilds.</title>
        <authorList>
            <consortium name="Lawrence Berkeley National Laboratory"/>
            <person name="Harder C.B."/>
            <person name="Miyauchi S."/>
            <person name="Viragh M."/>
            <person name="Kuo A."/>
            <person name="Thoen E."/>
            <person name="Andreopoulos B."/>
            <person name="Lu D."/>
            <person name="Skrede I."/>
            <person name="Drula E."/>
            <person name="Henrissat B."/>
            <person name="Morin E."/>
            <person name="Kohler A."/>
            <person name="Barry K."/>
            <person name="LaButti K."/>
            <person name="Morin E."/>
            <person name="Salamov A."/>
            <person name="Lipzen A."/>
            <person name="Mereny Z."/>
            <person name="Hegedus B."/>
            <person name="Baldrian P."/>
            <person name="Stursova M."/>
            <person name="Weitz H."/>
            <person name="Taylor A."/>
            <person name="Grigoriev I.V."/>
            <person name="Nagy L.G."/>
            <person name="Martin F."/>
            <person name="Kauserud H."/>
        </authorList>
    </citation>
    <scope>NUCLEOTIDE SEQUENCE</scope>
    <source>
        <strain evidence="2">CBHHK182m</strain>
    </source>
</reference>
<evidence type="ECO:0000313" key="3">
    <source>
        <dbReference type="Proteomes" id="UP001215598"/>
    </source>
</evidence>
<feature type="chain" id="PRO_5042074748" evidence="1">
    <location>
        <begin position="22"/>
        <end position="82"/>
    </location>
</feature>
<evidence type="ECO:0000256" key="1">
    <source>
        <dbReference type="SAM" id="SignalP"/>
    </source>
</evidence>
<comment type="caution">
    <text evidence="2">The sequence shown here is derived from an EMBL/GenBank/DDBJ whole genome shotgun (WGS) entry which is preliminary data.</text>
</comment>
<organism evidence="2 3">
    <name type="scientific">Mycena metata</name>
    <dbReference type="NCBI Taxonomy" id="1033252"/>
    <lineage>
        <taxon>Eukaryota</taxon>
        <taxon>Fungi</taxon>
        <taxon>Dikarya</taxon>
        <taxon>Basidiomycota</taxon>
        <taxon>Agaricomycotina</taxon>
        <taxon>Agaricomycetes</taxon>
        <taxon>Agaricomycetidae</taxon>
        <taxon>Agaricales</taxon>
        <taxon>Marasmiineae</taxon>
        <taxon>Mycenaceae</taxon>
        <taxon>Mycena</taxon>
    </lineage>
</organism>
<feature type="signal peptide" evidence="1">
    <location>
        <begin position="1"/>
        <end position="21"/>
    </location>
</feature>
<protein>
    <submittedName>
        <fullName evidence="2">Uncharacterized protein</fullName>
    </submittedName>
</protein>
<proteinExistence type="predicted"/>
<dbReference type="AlphaFoldDB" id="A0AAD7J2U2"/>
<evidence type="ECO:0000313" key="2">
    <source>
        <dbReference type="EMBL" id="KAJ7754855.1"/>
    </source>
</evidence>
<keyword evidence="1" id="KW-0732">Signal</keyword>
<keyword evidence="3" id="KW-1185">Reference proteome</keyword>
<dbReference type="Proteomes" id="UP001215598">
    <property type="component" value="Unassembled WGS sequence"/>
</dbReference>